<feature type="signal peptide" evidence="1">
    <location>
        <begin position="1"/>
        <end position="23"/>
    </location>
</feature>
<keyword evidence="1" id="KW-0732">Signal</keyword>
<sequence>MISNRYASLLALLLVPLVSACSADPSVPQPRLPSSTACFITPEGSVPVTLEVAEDFGQRQKGLMGRKALAENEGMLFVYEQPQNPEHGFWMYKTLIALDIAYIGPKGEIGNIRTMAPCSSGNSGNCPSYPARVAFTSAVEMNRGFFSEHGIGVGDRLVVGEADCLAD</sequence>
<dbReference type="Proteomes" id="UP001223547">
    <property type="component" value="Unassembled WGS sequence"/>
</dbReference>
<reference evidence="2 3" key="1">
    <citation type="submission" date="2023-05" db="EMBL/GenBank/DDBJ databases">
        <title>Marinobacter albus sp. nov., a marine bacterium isolated from sand in a coastal intertidal zone of huludao.</title>
        <authorList>
            <person name="Deng T."/>
        </authorList>
    </citation>
    <scope>NUCLEOTIDE SEQUENCE [LARGE SCALE GENOMIC DNA]</scope>
    <source>
        <strain evidence="2 3">M216</strain>
    </source>
</reference>
<dbReference type="RefSeq" id="WP_228743179.1">
    <property type="nucleotide sequence ID" value="NZ_JASSQD010000001.1"/>
</dbReference>
<protein>
    <submittedName>
        <fullName evidence="2">DUF192 domain-containing protein</fullName>
    </submittedName>
</protein>
<accession>A0ABT7HBU0</accession>
<dbReference type="PROSITE" id="PS51257">
    <property type="entry name" value="PROKAR_LIPOPROTEIN"/>
    <property type="match status" value="1"/>
</dbReference>
<dbReference type="EMBL" id="JASSQD010000001">
    <property type="protein sequence ID" value="MDK9557851.1"/>
    <property type="molecule type" value="Genomic_DNA"/>
</dbReference>
<comment type="caution">
    <text evidence="2">The sequence shown here is derived from an EMBL/GenBank/DDBJ whole genome shotgun (WGS) entry which is preliminary data.</text>
</comment>
<dbReference type="Pfam" id="PF02643">
    <property type="entry name" value="DUF192"/>
    <property type="match status" value="1"/>
</dbReference>
<dbReference type="InterPro" id="IPR038695">
    <property type="entry name" value="Saro_0823-like_sf"/>
</dbReference>
<dbReference type="Gene3D" id="2.60.120.1140">
    <property type="entry name" value="Protein of unknown function DUF192"/>
    <property type="match status" value="1"/>
</dbReference>
<dbReference type="PANTHER" id="PTHR37953:SF1">
    <property type="entry name" value="UPF0127 PROTEIN MJ1496"/>
    <property type="match status" value="1"/>
</dbReference>
<evidence type="ECO:0000313" key="2">
    <source>
        <dbReference type="EMBL" id="MDK9557851.1"/>
    </source>
</evidence>
<keyword evidence="3" id="KW-1185">Reference proteome</keyword>
<organism evidence="2 3">
    <name type="scientific">Marinobacter albus</name>
    <dbReference type="NCBI Taxonomy" id="3030833"/>
    <lineage>
        <taxon>Bacteria</taxon>
        <taxon>Pseudomonadati</taxon>
        <taxon>Pseudomonadota</taxon>
        <taxon>Gammaproteobacteria</taxon>
        <taxon>Pseudomonadales</taxon>
        <taxon>Marinobacteraceae</taxon>
        <taxon>Marinobacter</taxon>
    </lineage>
</organism>
<evidence type="ECO:0000313" key="3">
    <source>
        <dbReference type="Proteomes" id="UP001223547"/>
    </source>
</evidence>
<dbReference type="PANTHER" id="PTHR37953">
    <property type="entry name" value="UPF0127 PROTEIN MJ1496"/>
    <property type="match status" value="1"/>
</dbReference>
<gene>
    <name evidence="2" type="ORF">QQF73_09475</name>
</gene>
<proteinExistence type="predicted"/>
<feature type="chain" id="PRO_5047099115" evidence="1">
    <location>
        <begin position="24"/>
        <end position="167"/>
    </location>
</feature>
<name>A0ABT7HBU0_9GAMM</name>
<dbReference type="InterPro" id="IPR003795">
    <property type="entry name" value="DUF192"/>
</dbReference>
<evidence type="ECO:0000256" key="1">
    <source>
        <dbReference type="SAM" id="SignalP"/>
    </source>
</evidence>